<feature type="compositionally biased region" description="Polar residues" evidence="1">
    <location>
        <begin position="16"/>
        <end position="31"/>
    </location>
</feature>
<protein>
    <submittedName>
        <fullName evidence="2">Uncharacterized protein</fullName>
    </submittedName>
</protein>
<organism evidence="2 3">
    <name type="scientific">Caerostris darwini</name>
    <dbReference type="NCBI Taxonomy" id="1538125"/>
    <lineage>
        <taxon>Eukaryota</taxon>
        <taxon>Metazoa</taxon>
        <taxon>Ecdysozoa</taxon>
        <taxon>Arthropoda</taxon>
        <taxon>Chelicerata</taxon>
        <taxon>Arachnida</taxon>
        <taxon>Araneae</taxon>
        <taxon>Araneomorphae</taxon>
        <taxon>Entelegynae</taxon>
        <taxon>Araneoidea</taxon>
        <taxon>Araneidae</taxon>
        <taxon>Caerostris</taxon>
    </lineage>
</organism>
<evidence type="ECO:0000256" key="1">
    <source>
        <dbReference type="SAM" id="MobiDB-lite"/>
    </source>
</evidence>
<dbReference type="Proteomes" id="UP001054837">
    <property type="component" value="Unassembled WGS sequence"/>
</dbReference>
<gene>
    <name evidence="2" type="ORF">CDAR_435441</name>
</gene>
<accession>A0AAV4SJ08</accession>
<reference evidence="2 3" key="1">
    <citation type="submission" date="2021-06" db="EMBL/GenBank/DDBJ databases">
        <title>Caerostris darwini draft genome.</title>
        <authorList>
            <person name="Kono N."/>
            <person name="Arakawa K."/>
        </authorList>
    </citation>
    <scope>NUCLEOTIDE SEQUENCE [LARGE SCALE GENOMIC DNA]</scope>
</reference>
<proteinExistence type="predicted"/>
<evidence type="ECO:0000313" key="3">
    <source>
        <dbReference type="Proteomes" id="UP001054837"/>
    </source>
</evidence>
<keyword evidence="3" id="KW-1185">Reference proteome</keyword>
<dbReference type="EMBL" id="BPLQ01007882">
    <property type="protein sequence ID" value="GIY32964.1"/>
    <property type="molecule type" value="Genomic_DNA"/>
</dbReference>
<comment type="caution">
    <text evidence="2">The sequence shown here is derived from an EMBL/GenBank/DDBJ whole genome shotgun (WGS) entry which is preliminary data.</text>
</comment>
<feature type="region of interest" description="Disordered" evidence="1">
    <location>
        <begin position="1"/>
        <end position="44"/>
    </location>
</feature>
<dbReference type="AlphaFoldDB" id="A0AAV4SJ08"/>
<evidence type="ECO:0000313" key="2">
    <source>
        <dbReference type="EMBL" id="GIY32964.1"/>
    </source>
</evidence>
<sequence>MSFKKRFKNRNEVGRSPNSSPDRNCSWNNSELIKGKENSTKKRGLGCPEALQVQKPDLNNLSVVRPSLTSKWSHTSTIPIRCRR</sequence>
<name>A0AAV4SJ08_9ARAC</name>